<protein>
    <recommendedName>
        <fullName evidence="3">TonB C-terminal domain-containing protein</fullName>
    </recommendedName>
</protein>
<sequence>MPRALSTRQIQQADPVAPLLILADDSAVLSRLARVELAPAPMPVVPDLDSLPSALPLPGDDSLYLPRRQLDQAPRALSPIDLPWPEDGPPAGHFAERVSLFIDEAGSVQRVRIDGPGLPQSLQAVVQDAFLRARFSPGLLAGQPVRSWIRLEVVFDAAATARSRGLPR</sequence>
<comment type="caution">
    <text evidence="1">The sequence shown here is derived from an EMBL/GenBank/DDBJ whole genome shotgun (WGS) entry which is preliminary data.</text>
</comment>
<keyword evidence="2" id="KW-1185">Reference proteome</keyword>
<gene>
    <name evidence="1" type="ORF">SNE35_07435</name>
</gene>
<reference evidence="1 2" key="1">
    <citation type="submission" date="2023-11" db="EMBL/GenBank/DDBJ databases">
        <title>Paucibacter sp. nov., isolated from fresh soil in Korea.</title>
        <authorList>
            <person name="Le N.T.T."/>
        </authorList>
    </citation>
    <scope>NUCLEOTIDE SEQUENCE [LARGE SCALE GENOMIC DNA]</scope>
    <source>
        <strain evidence="1 2">R3-3</strain>
    </source>
</reference>
<dbReference type="EMBL" id="JAXCLA010000002">
    <property type="protein sequence ID" value="MDY0744332.1"/>
    <property type="molecule type" value="Genomic_DNA"/>
</dbReference>
<dbReference type="SUPFAM" id="SSF74653">
    <property type="entry name" value="TolA/TonB C-terminal domain"/>
    <property type="match status" value="1"/>
</dbReference>
<evidence type="ECO:0000313" key="1">
    <source>
        <dbReference type="EMBL" id="MDY0744332.1"/>
    </source>
</evidence>
<accession>A0ABU5DDH4</accession>
<dbReference type="Gene3D" id="3.30.1150.10">
    <property type="match status" value="1"/>
</dbReference>
<organism evidence="1 2">
    <name type="scientific">Roseateles agri</name>
    <dbReference type="NCBI Taxonomy" id="3098619"/>
    <lineage>
        <taxon>Bacteria</taxon>
        <taxon>Pseudomonadati</taxon>
        <taxon>Pseudomonadota</taxon>
        <taxon>Betaproteobacteria</taxon>
        <taxon>Burkholderiales</taxon>
        <taxon>Sphaerotilaceae</taxon>
        <taxon>Roseateles</taxon>
    </lineage>
</organism>
<proteinExistence type="predicted"/>
<dbReference type="Proteomes" id="UP001285263">
    <property type="component" value="Unassembled WGS sequence"/>
</dbReference>
<evidence type="ECO:0000313" key="2">
    <source>
        <dbReference type="Proteomes" id="UP001285263"/>
    </source>
</evidence>
<evidence type="ECO:0008006" key="3">
    <source>
        <dbReference type="Google" id="ProtNLM"/>
    </source>
</evidence>
<name>A0ABU5DDH4_9BURK</name>
<dbReference type="RefSeq" id="WP_320422223.1">
    <property type="nucleotide sequence ID" value="NZ_JAXCLA010000002.1"/>
</dbReference>